<dbReference type="EMBL" id="MCFK01006315">
    <property type="protein sequence ID" value="RKF59101.1"/>
    <property type="molecule type" value="Genomic_DNA"/>
</dbReference>
<protein>
    <submittedName>
        <fullName evidence="2">Putative zw10 centromere kinetochore protein zw10</fullName>
    </submittedName>
</protein>
<evidence type="ECO:0000313" key="2">
    <source>
        <dbReference type="EMBL" id="RKF59101.1"/>
    </source>
</evidence>
<dbReference type="GO" id="GO:0005737">
    <property type="term" value="C:cytoplasm"/>
    <property type="evidence" value="ECO:0007669"/>
    <property type="project" value="GOC"/>
</dbReference>
<dbReference type="InterPro" id="IPR046362">
    <property type="entry name" value="Zw10/DSL1_C_sf"/>
</dbReference>
<dbReference type="PANTHER" id="PTHR12205">
    <property type="entry name" value="CENTROMERE/KINETOCHORE PROTEIN ZW10"/>
    <property type="match status" value="1"/>
</dbReference>
<keyword evidence="3" id="KW-1185">Reference proteome</keyword>
<dbReference type="GO" id="GO:1990423">
    <property type="term" value="C:RZZ complex"/>
    <property type="evidence" value="ECO:0007669"/>
    <property type="project" value="TreeGrafter"/>
</dbReference>
<gene>
    <name evidence="2" type="ORF">OnM2_063019</name>
</gene>
<reference evidence="2 3" key="1">
    <citation type="journal article" date="2018" name="BMC Genomics">
        <title>Comparative genome analyses reveal sequence features reflecting distinct modes of host-adaptation between dicot and monocot powdery mildew.</title>
        <authorList>
            <person name="Wu Y."/>
            <person name="Ma X."/>
            <person name="Pan Z."/>
            <person name="Kale S.D."/>
            <person name="Song Y."/>
            <person name="King H."/>
            <person name="Zhang Q."/>
            <person name="Presley C."/>
            <person name="Deng X."/>
            <person name="Wei C.I."/>
            <person name="Xiao S."/>
        </authorList>
    </citation>
    <scope>NUCLEOTIDE SEQUENCE [LARGE SCALE GENOMIC DNA]</scope>
    <source>
        <strain evidence="2">UMSG2</strain>
    </source>
</reference>
<evidence type="ECO:0000259" key="1">
    <source>
        <dbReference type="Pfam" id="PF22766"/>
    </source>
</evidence>
<organism evidence="2 3">
    <name type="scientific">Erysiphe neolycopersici</name>
    <dbReference type="NCBI Taxonomy" id="212602"/>
    <lineage>
        <taxon>Eukaryota</taxon>
        <taxon>Fungi</taxon>
        <taxon>Dikarya</taxon>
        <taxon>Ascomycota</taxon>
        <taxon>Pezizomycotina</taxon>
        <taxon>Leotiomycetes</taxon>
        <taxon>Erysiphales</taxon>
        <taxon>Erysiphaceae</taxon>
        <taxon>Erysiphe</taxon>
    </lineage>
</organism>
<dbReference type="Gene3D" id="1.10.357.150">
    <property type="match status" value="1"/>
</dbReference>
<dbReference type="GO" id="GO:0006888">
    <property type="term" value="P:endoplasmic reticulum to Golgi vesicle-mediated transport"/>
    <property type="evidence" value="ECO:0007669"/>
    <property type="project" value="TreeGrafter"/>
</dbReference>
<dbReference type="Pfam" id="PF22766">
    <property type="entry name" value="ZW10_C2"/>
    <property type="match status" value="1"/>
</dbReference>
<evidence type="ECO:0000313" key="3">
    <source>
        <dbReference type="Proteomes" id="UP000286134"/>
    </source>
</evidence>
<name>A0A420HNV7_9PEZI</name>
<dbReference type="Proteomes" id="UP000286134">
    <property type="component" value="Unassembled WGS sequence"/>
</dbReference>
<comment type="caution">
    <text evidence="2">The sequence shown here is derived from an EMBL/GenBank/DDBJ whole genome shotgun (WGS) entry which is preliminary data.</text>
</comment>
<dbReference type="OrthoDB" id="534815at2759"/>
<accession>A0A420HNV7</accession>
<sequence length="843" mass="97463">MSTLDGQTQLGQALVDFSTQATFPHDESRISIQLNPSAYYGTLSALTAAKVKIETEIRSISREIADEVDDWIAHTDAIQKDINQCHKLANSIVRDAEADQQRLVEIKEKELHLIALQKEYSFNEDILIFYREIMKLYHEILHVEKSIAAKDFLDGLVKLEDIYKSNQHIFDYHSIQVMRQLELKSSDFRKIIREQLLNLWKALLNVDIKQKTITIHWSIPSKNERNGLKDVVLGLAMFGDLKDLTKKLCNDLDTIILKARMTLKAEKLPSIQITGCTISLGPMVDNFIKVLFLDIKKLIQFLSRALPVELYQPLSESLMLILSDRILREWLDHRVPISVCDVIDYQKILTEVAESIADIESVGWLGFDGIRDWIENFPKIWLNKRRDTALDQVREQILMRIETPIKKEKVEARAYEDDHSGRANPVFVTERQDWDAAWDFDEDNSTQRSEIKDHDLDIKTKSNHISDESTHKDLSDFEDDIVDAWGWGDESAQENTINKDIKIEGHIVSDENNLCNSSLHENPTVEEDTLIFEEYWISELPKSIKAKVLEIYEDCATLTNLGLLTLPTQILAMYRAISLSYYVRHDCGNLYCYNDSIWLAEKLREYTRDWKHRSDISSQFQRVDKSETDIALLENFGKRAIENEKSDQVATISNLLDDTRNLFRQDDSKKIYIDNRISSALLHIRKRSMLWKDILKFSTRASITGAMINTMAEKIISDVFNLGDISVEDAERIATIISEVETLDNLFIPGFNGDPENEILGESKIPLTVQYSEKWMKMKFLSEVLQSNLKDVKFLWFESDLSLYFSVEETVELIRLSFVMNAVVRQTIKEIRDNPKPKVDDDS</sequence>
<proteinExistence type="predicted"/>
<dbReference type="InterPro" id="IPR055148">
    <property type="entry name" value="ZW10_C_2"/>
</dbReference>
<feature type="domain" description="ZW10 C-terminal helical" evidence="1">
    <location>
        <begin position="677"/>
        <end position="818"/>
    </location>
</feature>
<dbReference type="AlphaFoldDB" id="A0A420HNV7"/>
<dbReference type="PANTHER" id="PTHR12205:SF0">
    <property type="entry name" value="CENTROMERE_KINETOCHORE PROTEIN ZW10 HOMOLOG"/>
    <property type="match status" value="1"/>
</dbReference>
<dbReference type="STRING" id="212602.A0A420HNV7"/>
<dbReference type="GO" id="GO:0007094">
    <property type="term" value="P:mitotic spindle assembly checkpoint signaling"/>
    <property type="evidence" value="ECO:0007669"/>
    <property type="project" value="TreeGrafter"/>
</dbReference>